<evidence type="ECO:0000256" key="1">
    <source>
        <dbReference type="ARBA" id="ARBA00022649"/>
    </source>
</evidence>
<evidence type="ECO:0000313" key="3">
    <source>
        <dbReference type="Proteomes" id="UP000027463"/>
    </source>
</evidence>
<comment type="caution">
    <text evidence="2">The sequence shown here is derived from an EMBL/GenBank/DDBJ whole genome shotgun (WGS) entry which is preliminary data.</text>
</comment>
<dbReference type="PANTHER" id="PTHR38813">
    <property type="match status" value="1"/>
</dbReference>
<dbReference type="RefSeq" id="WP_037991903.1">
    <property type="nucleotide sequence ID" value="NZ_AUNC01000045.1"/>
</dbReference>
<dbReference type="PANTHER" id="PTHR38813:SF1">
    <property type="entry name" value="TOXIN RELE1-RELATED"/>
    <property type="match status" value="1"/>
</dbReference>
<dbReference type="InterPro" id="IPR052747">
    <property type="entry name" value="TA_system_RelE_toxin"/>
</dbReference>
<dbReference type="SUPFAM" id="SSF143011">
    <property type="entry name" value="RelE-like"/>
    <property type="match status" value="1"/>
</dbReference>
<evidence type="ECO:0008006" key="4">
    <source>
        <dbReference type="Google" id="ProtNLM"/>
    </source>
</evidence>
<dbReference type="Pfam" id="PF05016">
    <property type="entry name" value="ParE_toxin"/>
    <property type="match status" value="1"/>
</dbReference>
<evidence type="ECO:0000313" key="2">
    <source>
        <dbReference type="EMBL" id="KEO52513.1"/>
    </source>
</evidence>
<keyword evidence="1" id="KW-1277">Toxin-antitoxin system</keyword>
<keyword evidence="3" id="KW-1185">Reference proteome</keyword>
<dbReference type="InterPro" id="IPR007712">
    <property type="entry name" value="RelE/ParE_toxin"/>
</dbReference>
<dbReference type="InterPro" id="IPR035093">
    <property type="entry name" value="RelE/ParE_toxin_dom_sf"/>
</dbReference>
<accession>A0ABR4TJN7</accession>
<gene>
    <name evidence="2" type="ORF">SMB34_07685</name>
</gene>
<organism evidence="2 3">
    <name type="scientific">Thalassospira permensis NBRC 106175</name>
    <dbReference type="NCBI Taxonomy" id="1353532"/>
    <lineage>
        <taxon>Bacteria</taxon>
        <taxon>Pseudomonadati</taxon>
        <taxon>Pseudomonadota</taxon>
        <taxon>Alphaproteobacteria</taxon>
        <taxon>Rhodospirillales</taxon>
        <taxon>Thalassospiraceae</taxon>
        <taxon>Thalassospira</taxon>
    </lineage>
</organism>
<dbReference type="EMBL" id="AUNC01000045">
    <property type="protein sequence ID" value="KEO52513.1"/>
    <property type="molecule type" value="Genomic_DNA"/>
</dbReference>
<dbReference type="Gene3D" id="3.30.2310.20">
    <property type="entry name" value="RelE-like"/>
    <property type="match status" value="1"/>
</dbReference>
<dbReference type="Proteomes" id="UP000027463">
    <property type="component" value="Unassembled WGS sequence"/>
</dbReference>
<name>A0ABR4TJN7_9PROT</name>
<protein>
    <recommendedName>
        <fullName evidence="4">Plasmid stabilization protein</fullName>
    </recommendedName>
</protein>
<reference evidence="2 3" key="1">
    <citation type="submission" date="2013-07" db="EMBL/GenBank/DDBJ databases">
        <title>Thalassospira permensis NBRC 106175 Genome Sequencing.</title>
        <authorList>
            <person name="Lai Q."/>
            <person name="Shao Z."/>
        </authorList>
    </citation>
    <scope>NUCLEOTIDE SEQUENCE [LARGE SCALE GENOMIC DNA]</scope>
    <source>
        <strain evidence="2 3">NBRC 106175</strain>
    </source>
</reference>
<sequence length="84" mass="9753">MLKITISKQALKVLQKMQPKQARRIRDVIKLIAENPARDDLDIKKMVNMDAYRVRVGQYRVIYSEDGHILDVIRVGVRGDVYKA</sequence>
<proteinExistence type="predicted"/>